<dbReference type="EMBL" id="AMYB01000006">
    <property type="protein sequence ID" value="OAD00937.1"/>
    <property type="molecule type" value="Genomic_DNA"/>
</dbReference>
<evidence type="ECO:0000259" key="6">
    <source>
        <dbReference type="PROSITE" id="PS50066"/>
    </source>
</evidence>
<proteinExistence type="predicted"/>
<comment type="caution">
    <text evidence="7">The sequence shown here is derived from an EMBL/GenBank/DDBJ whole genome shotgun (WGS) entry which is preliminary data.</text>
</comment>
<evidence type="ECO:0000256" key="4">
    <source>
        <dbReference type="ARBA" id="ARBA00023163"/>
    </source>
</evidence>
<evidence type="ECO:0000256" key="1">
    <source>
        <dbReference type="ARBA" id="ARBA00004123"/>
    </source>
</evidence>
<feature type="domain" description="MADS-box" evidence="6">
    <location>
        <begin position="1"/>
        <end position="61"/>
    </location>
</feature>
<dbReference type="GO" id="GO:0046983">
    <property type="term" value="F:protein dimerization activity"/>
    <property type="evidence" value="ECO:0007669"/>
    <property type="project" value="InterPro"/>
</dbReference>
<organism evidence="7 8">
    <name type="scientific">Mucor lusitanicus CBS 277.49</name>
    <dbReference type="NCBI Taxonomy" id="747725"/>
    <lineage>
        <taxon>Eukaryota</taxon>
        <taxon>Fungi</taxon>
        <taxon>Fungi incertae sedis</taxon>
        <taxon>Mucoromycota</taxon>
        <taxon>Mucoromycotina</taxon>
        <taxon>Mucoromycetes</taxon>
        <taxon>Mucorales</taxon>
        <taxon>Mucorineae</taxon>
        <taxon>Mucoraceae</taxon>
        <taxon>Mucor</taxon>
    </lineage>
</organism>
<dbReference type="SMART" id="SM00432">
    <property type="entry name" value="MADS"/>
    <property type="match status" value="1"/>
</dbReference>
<dbReference type="VEuPathDB" id="FungiDB:MUCCIDRAFT_43141"/>
<dbReference type="PRINTS" id="PR00404">
    <property type="entry name" value="MADSDOMAIN"/>
</dbReference>
<evidence type="ECO:0000256" key="5">
    <source>
        <dbReference type="ARBA" id="ARBA00023242"/>
    </source>
</evidence>
<dbReference type="Gene3D" id="3.40.1810.10">
    <property type="entry name" value="Transcription factor, MADS-box"/>
    <property type="match status" value="1"/>
</dbReference>
<keyword evidence="8" id="KW-1185">Reference proteome</keyword>
<dbReference type="Pfam" id="PF00319">
    <property type="entry name" value="SRF-TF"/>
    <property type="match status" value="1"/>
</dbReference>
<dbReference type="InterPro" id="IPR036879">
    <property type="entry name" value="TF_MADSbox_sf"/>
</dbReference>
<comment type="subcellular location">
    <subcellularLocation>
        <location evidence="1">Nucleus</location>
    </subcellularLocation>
</comment>
<keyword evidence="4" id="KW-0804">Transcription</keyword>
<dbReference type="PANTHER" id="PTHR11945">
    <property type="entry name" value="MADS BOX PROTEIN"/>
    <property type="match status" value="1"/>
</dbReference>
<sequence length="80" mass="9314">MGRKKIQIQPIKDDRNRQVTFLKRKHGLMKKAYELSVLCNCEVALVIIPSNNKMIQYSSSDMTTLMNQFNEVSSVSRHDR</sequence>
<dbReference type="GO" id="GO:0045944">
    <property type="term" value="P:positive regulation of transcription by RNA polymerase II"/>
    <property type="evidence" value="ECO:0007669"/>
    <property type="project" value="TreeGrafter"/>
</dbReference>
<dbReference type="InterPro" id="IPR002100">
    <property type="entry name" value="TF_MADSbox"/>
</dbReference>
<keyword evidence="5" id="KW-0539">Nucleus</keyword>
<name>A0A162YVN5_MUCCL</name>
<accession>A0A162YVN5</accession>
<evidence type="ECO:0000256" key="2">
    <source>
        <dbReference type="ARBA" id="ARBA00023015"/>
    </source>
</evidence>
<keyword evidence="3" id="KW-0238">DNA-binding</keyword>
<evidence type="ECO:0000256" key="3">
    <source>
        <dbReference type="ARBA" id="ARBA00023125"/>
    </source>
</evidence>
<keyword evidence="2" id="KW-0805">Transcription regulation</keyword>
<dbReference type="GO" id="GO:0005634">
    <property type="term" value="C:nucleus"/>
    <property type="evidence" value="ECO:0007669"/>
    <property type="project" value="UniProtKB-SubCell"/>
</dbReference>
<dbReference type="SUPFAM" id="SSF55455">
    <property type="entry name" value="SRF-like"/>
    <property type="match status" value="1"/>
</dbReference>
<evidence type="ECO:0000313" key="7">
    <source>
        <dbReference type="EMBL" id="OAD00937.1"/>
    </source>
</evidence>
<reference evidence="7 8" key="1">
    <citation type="submission" date="2015-06" db="EMBL/GenBank/DDBJ databases">
        <title>Expansion of signal transduction pathways in fungi by whole-genome duplication.</title>
        <authorList>
            <consortium name="DOE Joint Genome Institute"/>
            <person name="Corrochano L.M."/>
            <person name="Kuo A."/>
            <person name="Marcet-Houben M."/>
            <person name="Polaino S."/>
            <person name="Salamov A."/>
            <person name="Villalobos J.M."/>
            <person name="Alvarez M.I."/>
            <person name="Avalos J."/>
            <person name="Benito E.P."/>
            <person name="Benoit I."/>
            <person name="Burger G."/>
            <person name="Camino L.P."/>
            <person name="Canovas D."/>
            <person name="Cerda-Olmedo E."/>
            <person name="Cheng J.-F."/>
            <person name="Dominguez A."/>
            <person name="Elias M."/>
            <person name="Eslava A.P."/>
            <person name="Glaser F."/>
            <person name="Grimwood J."/>
            <person name="Gutierrez G."/>
            <person name="Heitman J."/>
            <person name="Henrissat B."/>
            <person name="Iturriaga E.A."/>
            <person name="Lang B.F."/>
            <person name="Lavin J.L."/>
            <person name="Lee S."/>
            <person name="Li W."/>
            <person name="Lindquist E."/>
            <person name="Lopez-Garcia S."/>
            <person name="Luque E.M."/>
            <person name="Marcos A.T."/>
            <person name="Martin J."/>
            <person name="Mccluskey K."/>
            <person name="Medina H.R."/>
            <person name="Miralles-Duran A."/>
            <person name="Miyazaki A."/>
            <person name="Munoz-Torres E."/>
            <person name="Oguiza J.A."/>
            <person name="Ohm R."/>
            <person name="Olmedo M."/>
            <person name="Orejas M."/>
            <person name="Ortiz-Castellanos L."/>
            <person name="Pisabarro A.G."/>
            <person name="Rodriguez-Romero J."/>
            <person name="Ruiz-Herrera J."/>
            <person name="Ruiz-Vazquez R."/>
            <person name="Sanz C."/>
            <person name="Schackwitz W."/>
            <person name="Schmutz J."/>
            <person name="Shahriari M."/>
            <person name="Shelest E."/>
            <person name="Silva-Franco F."/>
            <person name="Soanes D."/>
            <person name="Syed K."/>
            <person name="Tagua V.G."/>
            <person name="Talbot N.J."/>
            <person name="Thon M."/>
            <person name="De Vries R.P."/>
            <person name="Wiebenga A."/>
            <person name="Yadav J.S."/>
            <person name="Braun E.L."/>
            <person name="Baker S."/>
            <person name="Garre V."/>
            <person name="Horwitz B."/>
            <person name="Torres-Martinez S."/>
            <person name="Idnurm A."/>
            <person name="Herrera-Estrella A."/>
            <person name="Gabaldon T."/>
            <person name="Grigoriev I.V."/>
        </authorList>
    </citation>
    <scope>NUCLEOTIDE SEQUENCE [LARGE SCALE GENOMIC DNA]</scope>
    <source>
        <strain evidence="7 8">CBS 277.49</strain>
    </source>
</reference>
<dbReference type="PROSITE" id="PS00350">
    <property type="entry name" value="MADS_BOX_1"/>
    <property type="match status" value="1"/>
</dbReference>
<dbReference type="Proteomes" id="UP000077051">
    <property type="component" value="Unassembled WGS sequence"/>
</dbReference>
<dbReference type="OrthoDB" id="1898716at2759"/>
<dbReference type="GO" id="GO:0000981">
    <property type="term" value="F:DNA-binding transcription factor activity, RNA polymerase II-specific"/>
    <property type="evidence" value="ECO:0007669"/>
    <property type="project" value="TreeGrafter"/>
</dbReference>
<dbReference type="GO" id="GO:0000978">
    <property type="term" value="F:RNA polymerase II cis-regulatory region sequence-specific DNA binding"/>
    <property type="evidence" value="ECO:0007669"/>
    <property type="project" value="TreeGrafter"/>
</dbReference>
<evidence type="ECO:0000313" key="8">
    <source>
        <dbReference type="Proteomes" id="UP000077051"/>
    </source>
</evidence>
<protein>
    <submittedName>
        <fullName evidence="7">MADS-box transcription factor</fullName>
    </submittedName>
</protein>
<dbReference type="PANTHER" id="PTHR11945:SF534">
    <property type="entry name" value="MYOCYTE-SPECIFIC ENHANCER FACTOR 2"/>
    <property type="match status" value="1"/>
</dbReference>
<dbReference type="PROSITE" id="PS50066">
    <property type="entry name" value="MADS_BOX_2"/>
    <property type="match status" value="1"/>
</dbReference>
<dbReference type="STRING" id="747725.A0A162YVN5"/>
<gene>
    <name evidence="7" type="ORF">MUCCIDRAFT_43141</name>
</gene>
<dbReference type="AlphaFoldDB" id="A0A162YVN5"/>